<evidence type="ECO:0000313" key="3">
    <source>
        <dbReference type="EMBL" id="GAA4454285.1"/>
    </source>
</evidence>
<keyword evidence="4" id="KW-1185">Reference proteome</keyword>
<evidence type="ECO:0000256" key="2">
    <source>
        <dbReference type="ARBA" id="ARBA00022525"/>
    </source>
</evidence>
<sequence length="607" mass="65786">MSPKQRRTPRTKSQRNTARKNLRLESLERRELMAGDVSVLMNSGTLHVQGDAQANVIEIQQLRNGDFRISSEDGGATKINGRKYVDVDGRSVKSMMIDMGEGDDYFYAHDFDVFDLGVLFGNGNDAADIIRITTRDDLTIDSGDTGDDTFALMSSQIGSDAVANNDLTIRGNSHTQTAVITNVVVQDDVYAYLASSNLESDSLFIQDLTVEGESYGGLARLRAQTINGGSIDVTGDIDIDYAGTIDLHDLSASDDIWVNTTNGNDQIELDVTNVNDQFVIYAYDGHDEISVTSNDSVRVYGGNGNDTIRGGSGNDTLIGGNGHDIIFGNAGGDTLQGDGGDDALYGGSGADNLDGGSGNDGLFGGSDFDLVAGGTGADRFLSWLTAGSDSSPSDPDTLKDVDAEDATIKFKNGVTSTFTIEGTDTAYPGKDWSDSDIERLDVALAALHRATDNTTLLKTAAKQDIMFERFSGELRGFNSGTRIVLSDKQFNRTEDYLRCYVVHEIGHFWDVENPYWNEFQSLSGWTPKDTNPDASTYDQAGNGSDWYYLKSANFTSGYAKNSPRDDFAEAFTAYFAQAEGWNWYLSGNGAIDAPEKVTLIEGWINEL</sequence>
<comment type="caution">
    <text evidence="3">The sequence shown here is derived from an EMBL/GenBank/DDBJ whole genome shotgun (WGS) entry which is preliminary data.</text>
</comment>
<evidence type="ECO:0000256" key="1">
    <source>
        <dbReference type="ARBA" id="ARBA00004613"/>
    </source>
</evidence>
<dbReference type="Pfam" id="PF00353">
    <property type="entry name" value="HemolysinCabind"/>
    <property type="match status" value="1"/>
</dbReference>
<dbReference type="PANTHER" id="PTHR38340:SF1">
    <property type="entry name" value="S-LAYER PROTEIN"/>
    <property type="match status" value="1"/>
</dbReference>
<dbReference type="Gene3D" id="3.40.390.70">
    <property type="match status" value="1"/>
</dbReference>
<protein>
    <recommendedName>
        <fullName evidence="5">Hemolysin, chromosomal</fullName>
    </recommendedName>
</protein>
<proteinExistence type="predicted"/>
<comment type="subcellular location">
    <subcellularLocation>
        <location evidence="1">Secreted</location>
    </subcellularLocation>
</comment>
<name>A0ABP8MSH5_9BACT</name>
<dbReference type="InterPro" id="IPR011049">
    <property type="entry name" value="Serralysin-like_metalloprot_C"/>
</dbReference>
<dbReference type="PROSITE" id="PS00330">
    <property type="entry name" value="HEMOLYSIN_CALCIUM"/>
    <property type="match status" value="2"/>
</dbReference>
<dbReference type="InterPro" id="IPR050557">
    <property type="entry name" value="RTX_toxin/Mannuronan_C5-epim"/>
</dbReference>
<dbReference type="EMBL" id="BAABGA010000035">
    <property type="protein sequence ID" value="GAA4454285.1"/>
    <property type="molecule type" value="Genomic_DNA"/>
</dbReference>
<reference evidence="4" key="1">
    <citation type="journal article" date="2019" name="Int. J. Syst. Evol. Microbiol.">
        <title>The Global Catalogue of Microorganisms (GCM) 10K type strain sequencing project: providing services to taxonomists for standard genome sequencing and annotation.</title>
        <authorList>
            <consortium name="The Broad Institute Genomics Platform"/>
            <consortium name="The Broad Institute Genome Sequencing Center for Infectious Disease"/>
            <person name="Wu L."/>
            <person name="Ma J."/>
        </authorList>
    </citation>
    <scope>NUCLEOTIDE SEQUENCE [LARGE SCALE GENOMIC DNA]</scope>
    <source>
        <strain evidence="4">JCM 17759</strain>
    </source>
</reference>
<accession>A0ABP8MSH5</accession>
<organism evidence="3 4">
    <name type="scientific">Novipirellula rosea</name>
    <dbReference type="NCBI Taxonomy" id="1031540"/>
    <lineage>
        <taxon>Bacteria</taxon>
        <taxon>Pseudomonadati</taxon>
        <taxon>Planctomycetota</taxon>
        <taxon>Planctomycetia</taxon>
        <taxon>Pirellulales</taxon>
        <taxon>Pirellulaceae</taxon>
        <taxon>Novipirellula</taxon>
    </lineage>
</organism>
<evidence type="ECO:0000313" key="4">
    <source>
        <dbReference type="Proteomes" id="UP001500840"/>
    </source>
</evidence>
<dbReference type="InterPro" id="IPR001343">
    <property type="entry name" value="Hemolysn_Ca-bd"/>
</dbReference>
<dbReference type="SUPFAM" id="SSF51120">
    <property type="entry name" value="beta-Roll"/>
    <property type="match status" value="1"/>
</dbReference>
<keyword evidence="2" id="KW-0964">Secreted</keyword>
<dbReference type="Proteomes" id="UP001500840">
    <property type="component" value="Unassembled WGS sequence"/>
</dbReference>
<dbReference type="PRINTS" id="PR00313">
    <property type="entry name" value="CABNDNGRPT"/>
</dbReference>
<evidence type="ECO:0008006" key="5">
    <source>
        <dbReference type="Google" id="ProtNLM"/>
    </source>
</evidence>
<dbReference type="Gene3D" id="2.150.10.10">
    <property type="entry name" value="Serralysin-like metalloprotease, C-terminal"/>
    <property type="match status" value="2"/>
</dbReference>
<dbReference type="RefSeq" id="WP_345322703.1">
    <property type="nucleotide sequence ID" value="NZ_BAABGA010000035.1"/>
</dbReference>
<dbReference type="PANTHER" id="PTHR38340">
    <property type="entry name" value="S-LAYER PROTEIN"/>
    <property type="match status" value="1"/>
</dbReference>
<gene>
    <name evidence="3" type="ORF">GCM10023156_26490</name>
</gene>
<dbReference type="InterPro" id="IPR018511">
    <property type="entry name" value="Hemolysin-typ_Ca-bd_CS"/>
</dbReference>